<dbReference type="SUPFAM" id="SSF46785">
    <property type="entry name" value="Winged helix' DNA-binding domain"/>
    <property type="match status" value="1"/>
</dbReference>
<dbReference type="STRING" id="441103.TRN7648_03376"/>
<dbReference type="InterPro" id="IPR000847">
    <property type="entry name" value="LysR_HTH_N"/>
</dbReference>
<dbReference type="PANTHER" id="PTHR30537">
    <property type="entry name" value="HTH-TYPE TRANSCRIPTIONAL REGULATOR"/>
    <property type="match status" value="1"/>
</dbReference>
<dbReference type="PANTHER" id="PTHR30537:SF21">
    <property type="entry name" value="HTH-TYPE TRANSCRIPTIONAL REGULATOR SINR-RELATED"/>
    <property type="match status" value="1"/>
</dbReference>
<organism evidence="6 7">
    <name type="scientific">Tropicibacter naphthalenivorans</name>
    <dbReference type="NCBI Taxonomy" id="441103"/>
    <lineage>
        <taxon>Bacteria</taxon>
        <taxon>Pseudomonadati</taxon>
        <taxon>Pseudomonadota</taxon>
        <taxon>Alphaproteobacteria</taxon>
        <taxon>Rhodobacterales</taxon>
        <taxon>Roseobacteraceae</taxon>
        <taxon>Tropicibacter</taxon>
    </lineage>
</organism>
<evidence type="ECO:0000256" key="3">
    <source>
        <dbReference type="ARBA" id="ARBA00023125"/>
    </source>
</evidence>
<dbReference type="SUPFAM" id="SSF53850">
    <property type="entry name" value="Periplasmic binding protein-like II"/>
    <property type="match status" value="1"/>
</dbReference>
<keyword evidence="4" id="KW-0804">Transcription</keyword>
<dbReference type="OrthoDB" id="9813056at2"/>
<evidence type="ECO:0000256" key="4">
    <source>
        <dbReference type="ARBA" id="ARBA00023163"/>
    </source>
</evidence>
<evidence type="ECO:0000313" key="6">
    <source>
        <dbReference type="EMBL" id="CUH81228.1"/>
    </source>
</evidence>
<dbReference type="InterPro" id="IPR036390">
    <property type="entry name" value="WH_DNA-bd_sf"/>
</dbReference>
<dbReference type="CDD" id="cd08422">
    <property type="entry name" value="PBP2_CrgA_like"/>
    <property type="match status" value="1"/>
</dbReference>
<protein>
    <submittedName>
        <fullName evidence="6">D-malate degradation protein R</fullName>
    </submittedName>
</protein>
<dbReference type="PROSITE" id="PS50931">
    <property type="entry name" value="HTH_LYSR"/>
    <property type="match status" value="1"/>
</dbReference>
<dbReference type="Gene3D" id="1.10.10.10">
    <property type="entry name" value="Winged helix-like DNA-binding domain superfamily/Winged helix DNA-binding domain"/>
    <property type="match status" value="1"/>
</dbReference>
<dbReference type="InterPro" id="IPR036388">
    <property type="entry name" value="WH-like_DNA-bd_sf"/>
</dbReference>
<reference evidence="6 7" key="1">
    <citation type="submission" date="2015-09" db="EMBL/GenBank/DDBJ databases">
        <authorList>
            <consortium name="Swine Surveillance"/>
        </authorList>
    </citation>
    <scope>NUCLEOTIDE SEQUENCE [LARGE SCALE GENOMIC DNA]</scope>
    <source>
        <strain evidence="6 7">CECT 7648</strain>
    </source>
</reference>
<dbReference type="GO" id="GO:0006351">
    <property type="term" value="P:DNA-templated transcription"/>
    <property type="evidence" value="ECO:0007669"/>
    <property type="project" value="TreeGrafter"/>
</dbReference>
<dbReference type="Proteomes" id="UP000054935">
    <property type="component" value="Unassembled WGS sequence"/>
</dbReference>
<evidence type="ECO:0000259" key="5">
    <source>
        <dbReference type="PROSITE" id="PS50931"/>
    </source>
</evidence>
<keyword evidence="2" id="KW-0805">Transcription regulation</keyword>
<dbReference type="GO" id="GO:0043565">
    <property type="term" value="F:sequence-specific DNA binding"/>
    <property type="evidence" value="ECO:0007669"/>
    <property type="project" value="TreeGrafter"/>
</dbReference>
<sequence>MSDRLQAYEIFAELMDRKSFSETSRILRVPQATVSKQIASLEAALGVQLFIRSTRRISPTAEAEELIPHVRHMLDARAEVLRVAHGELPKLSGKMRVAAPHSYGRRILLPQLVEFMDLYPDISIEVALHRSPPDLLDNKIDLALSGATILEGPYHQRLLSTHRWVVAGAPAYLDQKGRPSLPMDLEDHWLILPEVFPSDMLTFDSEDGRQSIEIRARLTGNDVDFSEGAAWQNAGLAILPDWMLGHDGALEQVLADYVLEPIPVRLVFPEAKIIPRRVRALIEFLVERAGRM</sequence>
<proteinExistence type="inferred from homology"/>
<keyword evidence="3" id="KW-0238">DNA-binding</keyword>
<feature type="domain" description="HTH lysR-type" evidence="5">
    <location>
        <begin position="9"/>
        <end position="60"/>
    </location>
</feature>
<evidence type="ECO:0000256" key="1">
    <source>
        <dbReference type="ARBA" id="ARBA00009437"/>
    </source>
</evidence>
<dbReference type="Pfam" id="PF03466">
    <property type="entry name" value="LysR_substrate"/>
    <property type="match status" value="1"/>
</dbReference>
<dbReference type="Pfam" id="PF00126">
    <property type="entry name" value="HTH_1"/>
    <property type="match status" value="1"/>
</dbReference>
<dbReference type="AlphaFoldDB" id="A0A0P1GHN8"/>
<comment type="similarity">
    <text evidence="1">Belongs to the LysR transcriptional regulatory family.</text>
</comment>
<gene>
    <name evidence="6" type="primary">dmlR_6</name>
    <name evidence="6" type="ORF">TRN7648_03376</name>
</gene>
<keyword evidence="7" id="KW-1185">Reference proteome</keyword>
<dbReference type="PRINTS" id="PR00039">
    <property type="entry name" value="HTHLYSR"/>
</dbReference>
<dbReference type="InterPro" id="IPR005119">
    <property type="entry name" value="LysR_subst-bd"/>
</dbReference>
<dbReference type="GO" id="GO:0003700">
    <property type="term" value="F:DNA-binding transcription factor activity"/>
    <property type="evidence" value="ECO:0007669"/>
    <property type="project" value="InterPro"/>
</dbReference>
<accession>A0A0P1GHN8</accession>
<evidence type="ECO:0000256" key="2">
    <source>
        <dbReference type="ARBA" id="ARBA00023015"/>
    </source>
</evidence>
<dbReference type="Gene3D" id="3.40.190.290">
    <property type="match status" value="1"/>
</dbReference>
<evidence type="ECO:0000313" key="7">
    <source>
        <dbReference type="Proteomes" id="UP000054935"/>
    </source>
</evidence>
<name>A0A0P1GHN8_9RHOB</name>
<dbReference type="RefSeq" id="WP_058248812.1">
    <property type="nucleotide sequence ID" value="NZ_CYSE01000007.1"/>
</dbReference>
<dbReference type="InterPro" id="IPR058163">
    <property type="entry name" value="LysR-type_TF_proteobact-type"/>
</dbReference>
<dbReference type="EMBL" id="CYSE01000007">
    <property type="protein sequence ID" value="CUH81228.1"/>
    <property type="molecule type" value="Genomic_DNA"/>
</dbReference>